<dbReference type="InterPro" id="IPR022742">
    <property type="entry name" value="Hydrolase_4"/>
</dbReference>
<feature type="domain" description="DUF3887" evidence="2">
    <location>
        <begin position="29"/>
        <end position="118"/>
    </location>
</feature>
<dbReference type="EMBL" id="FUYR01000002">
    <property type="protein sequence ID" value="SKB71250.1"/>
    <property type="molecule type" value="Genomic_DNA"/>
</dbReference>
<dbReference type="SUPFAM" id="SSF53474">
    <property type="entry name" value="alpha/beta-Hydrolases"/>
    <property type="match status" value="1"/>
</dbReference>
<reference evidence="4" key="1">
    <citation type="submission" date="2017-02" db="EMBL/GenBank/DDBJ databases">
        <authorList>
            <person name="Varghese N."/>
            <person name="Submissions S."/>
        </authorList>
    </citation>
    <scope>NUCLEOTIDE SEQUENCE [LARGE SCALE GENOMIC DNA]</scope>
    <source>
        <strain evidence="4">DSM 22385</strain>
    </source>
</reference>
<dbReference type="InterPro" id="IPR029058">
    <property type="entry name" value="AB_hydrolase_fold"/>
</dbReference>
<dbReference type="STRING" id="572036.SAMN05661099_2356"/>
<dbReference type="AlphaFoldDB" id="A0A1T5DIC9"/>
<dbReference type="GO" id="GO:0052689">
    <property type="term" value="F:carboxylic ester hydrolase activity"/>
    <property type="evidence" value="ECO:0007669"/>
    <property type="project" value="TreeGrafter"/>
</dbReference>
<dbReference type="Pfam" id="PF12146">
    <property type="entry name" value="Hydrolase_4"/>
    <property type="match status" value="1"/>
</dbReference>
<gene>
    <name evidence="3" type="ORF">SAMN05661099_2356</name>
</gene>
<protein>
    <recommendedName>
        <fullName evidence="5">Dienelactone hydrolase</fullName>
    </recommendedName>
</protein>
<dbReference type="OrthoDB" id="9809549at2"/>
<dbReference type="Gene3D" id="3.40.50.1820">
    <property type="entry name" value="alpha/beta hydrolase"/>
    <property type="match status" value="1"/>
</dbReference>
<evidence type="ECO:0000259" key="2">
    <source>
        <dbReference type="Pfam" id="PF13026"/>
    </source>
</evidence>
<dbReference type="PANTHER" id="PTHR43265">
    <property type="entry name" value="ESTERASE ESTD"/>
    <property type="match status" value="1"/>
</dbReference>
<sequence>MKSFKILIALLFISQITFAQSIISLINRADAFFDTMDKGKFEEAHGFFDESVKDKISADELKLFWLRLGNSLGTYESVDGAQNKTQGEFFQVTLDCVFTKGSQGFTFIFNKSEKLVGFFVAPTTTEAVYAAPAYADTNLYSQKEVQIKFAGGQMAGMLTTPKGVTNFPIVVFVHGSGPADMDETVGPNKPFKDLAAGLAAKGIASIRYVKRSMVYPNSFVKSFTVKEEVLDDAMTAIALARTTQGVNKGQIYVMGHSLGGMLAPRIAGLAPDLAGIILAAAPARKLSDVIAEQNRYLYVASGDTTSSTKQQFQATANEIERSKMLKLGDIAPDSVILSAPASYWIDINNYDQLAAAKKLTKKVLVVQGEKDFQVSLQDYNIWRAALAANKNVTFKLYPDLNHLLSSQKDKGTGLQYRTPANVSAKLIDDIALWIKGK</sequence>
<name>A0A1T5DIC9_9SPHI</name>
<evidence type="ECO:0000313" key="4">
    <source>
        <dbReference type="Proteomes" id="UP000189981"/>
    </source>
</evidence>
<evidence type="ECO:0000313" key="3">
    <source>
        <dbReference type="EMBL" id="SKB71250.1"/>
    </source>
</evidence>
<feature type="domain" description="Serine aminopeptidase S33" evidence="1">
    <location>
        <begin position="227"/>
        <end position="405"/>
    </location>
</feature>
<dbReference type="Gene3D" id="3.10.450.590">
    <property type="match status" value="1"/>
</dbReference>
<accession>A0A1T5DIC9</accession>
<dbReference type="PANTHER" id="PTHR43265:SF1">
    <property type="entry name" value="ESTERASE ESTD"/>
    <property type="match status" value="1"/>
</dbReference>
<dbReference type="Pfam" id="PF13026">
    <property type="entry name" value="DUF3887"/>
    <property type="match status" value="1"/>
</dbReference>
<organism evidence="3 4">
    <name type="scientific">Daejeonella lutea</name>
    <dbReference type="NCBI Taxonomy" id="572036"/>
    <lineage>
        <taxon>Bacteria</taxon>
        <taxon>Pseudomonadati</taxon>
        <taxon>Bacteroidota</taxon>
        <taxon>Sphingobacteriia</taxon>
        <taxon>Sphingobacteriales</taxon>
        <taxon>Sphingobacteriaceae</taxon>
        <taxon>Daejeonella</taxon>
    </lineage>
</organism>
<dbReference type="RefSeq" id="WP_079702867.1">
    <property type="nucleotide sequence ID" value="NZ_FUYR01000002.1"/>
</dbReference>
<evidence type="ECO:0000259" key="1">
    <source>
        <dbReference type="Pfam" id="PF12146"/>
    </source>
</evidence>
<dbReference type="Proteomes" id="UP000189981">
    <property type="component" value="Unassembled WGS sequence"/>
</dbReference>
<proteinExistence type="predicted"/>
<keyword evidence="4" id="KW-1185">Reference proteome</keyword>
<dbReference type="InterPro" id="IPR053145">
    <property type="entry name" value="AB_hydrolase_Est10"/>
</dbReference>
<dbReference type="InterPro" id="IPR024981">
    <property type="entry name" value="DUF3887"/>
</dbReference>
<evidence type="ECO:0008006" key="5">
    <source>
        <dbReference type="Google" id="ProtNLM"/>
    </source>
</evidence>